<dbReference type="Pfam" id="PF00041">
    <property type="entry name" value="fn3"/>
    <property type="match status" value="1"/>
</dbReference>
<gene>
    <name evidence="2" type="ORF">GMST_28830</name>
</gene>
<dbReference type="AlphaFoldDB" id="A0A6V8MKN8"/>
<feature type="domain" description="Fibronectin type-III" evidence="1">
    <location>
        <begin position="291"/>
        <end position="384"/>
    </location>
</feature>
<evidence type="ECO:0000313" key="3">
    <source>
        <dbReference type="Proteomes" id="UP000556026"/>
    </source>
</evidence>
<evidence type="ECO:0000259" key="1">
    <source>
        <dbReference type="PROSITE" id="PS50853"/>
    </source>
</evidence>
<proteinExistence type="predicted"/>
<dbReference type="InterPro" id="IPR003961">
    <property type="entry name" value="FN3_dom"/>
</dbReference>
<dbReference type="Gene3D" id="2.60.40.1120">
    <property type="entry name" value="Carboxypeptidase-like, regulatory domain"/>
    <property type="match status" value="1"/>
</dbReference>
<dbReference type="CDD" id="cd00063">
    <property type="entry name" value="FN3"/>
    <property type="match status" value="1"/>
</dbReference>
<dbReference type="SUPFAM" id="SSF49452">
    <property type="entry name" value="Starch-binding domain-like"/>
    <property type="match status" value="1"/>
</dbReference>
<evidence type="ECO:0000313" key="2">
    <source>
        <dbReference type="EMBL" id="GFO60558.1"/>
    </source>
</evidence>
<comment type="caution">
    <text evidence="2">The sequence shown here is derived from an EMBL/GenBank/DDBJ whole genome shotgun (WGS) entry which is preliminary data.</text>
</comment>
<dbReference type="InterPro" id="IPR013783">
    <property type="entry name" value="Ig-like_fold"/>
</dbReference>
<dbReference type="Proteomes" id="UP000556026">
    <property type="component" value="Unassembled WGS sequence"/>
</dbReference>
<dbReference type="SMART" id="SM00060">
    <property type="entry name" value="FN3"/>
    <property type="match status" value="1"/>
</dbReference>
<organism evidence="2 3">
    <name type="scientific">Geomonas silvestris</name>
    <dbReference type="NCBI Taxonomy" id="2740184"/>
    <lineage>
        <taxon>Bacteria</taxon>
        <taxon>Pseudomonadati</taxon>
        <taxon>Thermodesulfobacteriota</taxon>
        <taxon>Desulfuromonadia</taxon>
        <taxon>Geobacterales</taxon>
        <taxon>Geobacteraceae</taxon>
        <taxon>Geomonas</taxon>
    </lineage>
</organism>
<dbReference type="Gene3D" id="2.60.40.10">
    <property type="entry name" value="Immunoglobulins"/>
    <property type="match status" value="1"/>
</dbReference>
<dbReference type="GO" id="GO:0030246">
    <property type="term" value="F:carbohydrate binding"/>
    <property type="evidence" value="ECO:0007669"/>
    <property type="project" value="InterPro"/>
</dbReference>
<dbReference type="PROSITE" id="PS50853">
    <property type="entry name" value="FN3"/>
    <property type="match status" value="1"/>
</dbReference>
<dbReference type="SUPFAM" id="SSF49464">
    <property type="entry name" value="Carboxypeptidase regulatory domain-like"/>
    <property type="match status" value="1"/>
</dbReference>
<protein>
    <recommendedName>
        <fullName evidence="1">Fibronectin type-III domain-containing protein</fullName>
    </recommendedName>
</protein>
<name>A0A6V8MKN8_9BACT</name>
<dbReference type="InterPro" id="IPR008969">
    <property type="entry name" value="CarboxyPept-like_regulatory"/>
</dbReference>
<dbReference type="RefSeq" id="WP_183355375.1">
    <property type="nucleotide sequence ID" value="NZ_BLXX01000009.1"/>
</dbReference>
<dbReference type="SUPFAM" id="SSF49265">
    <property type="entry name" value="Fibronectin type III"/>
    <property type="match status" value="1"/>
</dbReference>
<sequence>MLAFLSLLFAGCGDYKSSSPNPTQPQQLKTVSGYVSNSVTGLALPGAMVTAYGVGANGLPASAPLAGSSYGISDQNGAYSLKIPQGYTGTLVVKATLPTSAGKRAAATITSIPLRAAVTITGTSDVPSVMISYATNAAVLLIENNATANNAVTGFAPTGFSQDNVLKATKVLEGVFGSGFNIIQPPSDPSTLVNSTADAQNLVVAIQAFNMVETSQAVTTTTIVSNLVTTGLGSAVSDALVNAIQDVVSITLSSVLPPNFQPSPAIISTITDAGSTPVTVPVVTDQTPASAPGNLAATASSASVVGLTWTASSDAESGIANYVIYRRVSPAAFEQIAVVAGNVTSYNDPSTAAQTTYEYKVVAVNGSGLPSADSAIVSVTTPADAGTPDTHIYTLTGQVLMNGVGVANVKIDLTGSGSGSATTDNNGFYTFYVLSGAYSVKPDPQQTNYLFSPASKTVTVAGANVSGQDFNAAQTGSAGGSVTYPTGSANGSVTYPDGSFTTGIVYPTGVVIGGVTYPAGTVVVSRHFPNGTLISGVFYPAGTVISTISYPGGVVVGGVTYPGGSTAVVVSYPNGTITTKIVFASGNVLTSTSYPTGMVVIQVSYPTGGVVGNVTYPAGTVLTTINYPDGSVGYGLNYNNSTNNYTTYVP</sequence>
<keyword evidence="3" id="KW-1185">Reference proteome</keyword>
<dbReference type="EMBL" id="BLXX01000009">
    <property type="protein sequence ID" value="GFO60558.1"/>
    <property type="molecule type" value="Genomic_DNA"/>
</dbReference>
<dbReference type="InterPro" id="IPR013784">
    <property type="entry name" value="Carb-bd-like_fold"/>
</dbReference>
<dbReference type="InterPro" id="IPR036116">
    <property type="entry name" value="FN3_sf"/>
</dbReference>
<accession>A0A6V8MKN8</accession>
<reference evidence="3" key="1">
    <citation type="submission" date="2020-06" db="EMBL/GenBank/DDBJ databases">
        <title>Draft genomic sequence of Geomonas sp. Red330.</title>
        <authorList>
            <person name="Itoh H."/>
            <person name="Zhenxing X."/>
            <person name="Ushijima N."/>
            <person name="Masuda Y."/>
            <person name="Shiratori Y."/>
            <person name="Senoo K."/>
        </authorList>
    </citation>
    <scope>NUCLEOTIDE SEQUENCE [LARGE SCALE GENOMIC DNA]</scope>
    <source>
        <strain evidence="3">Red330</strain>
    </source>
</reference>